<dbReference type="SUPFAM" id="SSF56112">
    <property type="entry name" value="Protein kinase-like (PK-like)"/>
    <property type="match status" value="1"/>
</dbReference>
<dbReference type="Gene3D" id="1.10.510.10">
    <property type="entry name" value="Transferase(Phosphotransferase) domain 1"/>
    <property type="match status" value="1"/>
</dbReference>
<evidence type="ECO:0000256" key="7">
    <source>
        <dbReference type="SAM" id="Phobius"/>
    </source>
</evidence>
<organism evidence="9 10">
    <name type="scientific">Frigoriglobus tundricola</name>
    <dbReference type="NCBI Taxonomy" id="2774151"/>
    <lineage>
        <taxon>Bacteria</taxon>
        <taxon>Pseudomonadati</taxon>
        <taxon>Planctomycetota</taxon>
        <taxon>Planctomycetia</taxon>
        <taxon>Gemmatales</taxon>
        <taxon>Gemmataceae</taxon>
        <taxon>Frigoriglobus</taxon>
    </lineage>
</organism>
<keyword evidence="1" id="KW-0808">Transferase</keyword>
<dbReference type="GO" id="GO:0004674">
    <property type="term" value="F:protein serine/threonine kinase activity"/>
    <property type="evidence" value="ECO:0007669"/>
    <property type="project" value="TreeGrafter"/>
</dbReference>
<dbReference type="KEGG" id="ftj:FTUN_8534"/>
<dbReference type="RefSeq" id="WP_171475550.1">
    <property type="nucleotide sequence ID" value="NZ_CP053452.2"/>
</dbReference>
<evidence type="ECO:0000256" key="5">
    <source>
        <dbReference type="PROSITE-ProRule" id="PRU10141"/>
    </source>
</evidence>
<feature type="transmembrane region" description="Helical" evidence="7">
    <location>
        <begin position="498"/>
        <end position="520"/>
    </location>
</feature>
<gene>
    <name evidence="9" type="ORF">FTUN_8534</name>
</gene>
<evidence type="ECO:0000313" key="9">
    <source>
        <dbReference type="EMBL" id="QJX00896.1"/>
    </source>
</evidence>
<dbReference type="PROSITE" id="PS50011">
    <property type="entry name" value="PROTEIN_KINASE_DOM"/>
    <property type="match status" value="1"/>
</dbReference>
<feature type="region of interest" description="Disordered" evidence="6">
    <location>
        <begin position="393"/>
        <end position="480"/>
    </location>
</feature>
<dbReference type="PANTHER" id="PTHR43289:SF6">
    <property type="entry name" value="SERINE_THREONINE-PROTEIN KINASE NEKL-3"/>
    <property type="match status" value="1"/>
</dbReference>
<dbReference type="Pfam" id="PF00069">
    <property type="entry name" value="Pkinase"/>
    <property type="match status" value="1"/>
</dbReference>
<evidence type="ECO:0000256" key="2">
    <source>
        <dbReference type="ARBA" id="ARBA00022741"/>
    </source>
</evidence>
<name>A0A6M5Z476_9BACT</name>
<feature type="compositionally biased region" description="Polar residues" evidence="6">
    <location>
        <begin position="402"/>
        <end position="420"/>
    </location>
</feature>
<keyword evidence="7" id="KW-1133">Transmembrane helix</keyword>
<dbReference type="InterPro" id="IPR011009">
    <property type="entry name" value="Kinase-like_dom_sf"/>
</dbReference>
<accession>A0A6M5Z476</accession>
<dbReference type="SMART" id="SM00220">
    <property type="entry name" value="S_TKc"/>
    <property type="match status" value="1"/>
</dbReference>
<protein>
    <recommendedName>
        <fullName evidence="8">Protein kinase domain-containing protein</fullName>
    </recommendedName>
</protein>
<reference evidence="10" key="1">
    <citation type="submission" date="2020-05" db="EMBL/GenBank/DDBJ databases">
        <title>Frigoriglobus tundricola gen. nov., sp. nov., a psychrotolerant cellulolytic planctomycete of the family Gemmataceae with two divergent copies of 16S rRNA gene.</title>
        <authorList>
            <person name="Kulichevskaya I.S."/>
            <person name="Ivanova A.A."/>
            <person name="Naumoff D.G."/>
            <person name="Beletsky A.V."/>
            <person name="Rijpstra W.I.C."/>
            <person name="Sinninghe Damste J.S."/>
            <person name="Mardanov A.V."/>
            <person name="Ravin N.V."/>
            <person name="Dedysh S.N."/>
        </authorList>
    </citation>
    <scope>NUCLEOTIDE SEQUENCE [LARGE SCALE GENOMIC DNA]</scope>
    <source>
        <strain evidence="10">PL17</strain>
    </source>
</reference>
<evidence type="ECO:0000313" key="10">
    <source>
        <dbReference type="Proteomes" id="UP000503447"/>
    </source>
</evidence>
<keyword evidence="10" id="KW-1185">Reference proteome</keyword>
<dbReference type="Proteomes" id="UP000503447">
    <property type="component" value="Chromosome"/>
</dbReference>
<evidence type="ECO:0000259" key="8">
    <source>
        <dbReference type="PROSITE" id="PS50011"/>
    </source>
</evidence>
<evidence type="ECO:0000256" key="6">
    <source>
        <dbReference type="SAM" id="MobiDB-lite"/>
    </source>
</evidence>
<keyword evidence="2 5" id="KW-0547">Nucleotide-binding</keyword>
<keyword evidence="3" id="KW-0418">Kinase</keyword>
<dbReference type="PANTHER" id="PTHR43289">
    <property type="entry name" value="MITOGEN-ACTIVATED PROTEIN KINASE KINASE KINASE 20-RELATED"/>
    <property type="match status" value="1"/>
</dbReference>
<feature type="compositionally biased region" description="Polar residues" evidence="6">
    <location>
        <begin position="535"/>
        <end position="545"/>
    </location>
</feature>
<evidence type="ECO:0000256" key="1">
    <source>
        <dbReference type="ARBA" id="ARBA00022679"/>
    </source>
</evidence>
<dbReference type="CDD" id="cd14014">
    <property type="entry name" value="STKc_PknB_like"/>
    <property type="match status" value="1"/>
</dbReference>
<dbReference type="InterPro" id="IPR008271">
    <property type="entry name" value="Ser/Thr_kinase_AS"/>
</dbReference>
<dbReference type="EMBL" id="CP053452">
    <property type="protein sequence ID" value="QJX00896.1"/>
    <property type="molecule type" value="Genomic_DNA"/>
</dbReference>
<keyword evidence="7" id="KW-0812">Transmembrane</keyword>
<feature type="region of interest" description="Disordered" evidence="6">
    <location>
        <begin position="527"/>
        <end position="549"/>
    </location>
</feature>
<keyword evidence="7" id="KW-0472">Membrane</keyword>
<keyword evidence="4 5" id="KW-0067">ATP-binding</keyword>
<feature type="binding site" evidence="5">
    <location>
        <position position="105"/>
    </location>
    <ligand>
        <name>ATP</name>
        <dbReference type="ChEBI" id="CHEBI:30616"/>
    </ligand>
</feature>
<dbReference type="PROSITE" id="PS00107">
    <property type="entry name" value="PROTEIN_KINASE_ATP"/>
    <property type="match status" value="1"/>
</dbReference>
<feature type="domain" description="Protein kinase" evidence="8">
    <location>
        <begin position="76"/>
        <end position="350"/>
    </location>
</feature>
<dbReference type="InterPro" id="IPR000719">
    <property type="entry name" value="Prot_kinase_dom"/>
</dbReference>
<dbReference type="GO" id="GO:0005524">
    <property type="term" value="F:ATP binding"/>
    <property type="evidence" value="ECO:0007669"/>
    <property type="project" value="UniProtKB-UniRule"/>
</dbReference>
<dbReference type="AlphaFoldDB" id="A0A6M5Z476"/>
<evidence type="ECO:0000256" key="3">
    <source>
        <dbReference type="ARBA" id="ARBA00022777"/>
    </source>
</evidence>
<evidence type="ECO:0000256" key="4">
    <source>
        <dbReference type="ARBA" id="ARBA00022840"/>
    </source>
</evidence>
<dbReference type="InterPro" id="IPR017441">
    <property type="entry name" value="Protein_kinase_ATP_BS"/>
</dbReference>
<dbReference type="PROSITE" id="PS00108">
    <property type="entry name" value="PROTEIN_KINASE_ST"/>
    <property type="match status" value="1"/>
</dbReference>
<sequence>MPAPPTVPEFLELVRKSGLVSENKLDELLGRHRATGTPQVVDQAAALLVRDGLLTFFQSKQLKLGRYKRFTIGAKYRLLELIGAGGMGAVYLCEHTLMRRLVALKVLPVEKLDDQSNLDRFHREARAVAALDHPNIVRAYDVDQYDKLHFLVMEYVDGHSLQEVVAKYVAEKKRFDPVRAAHYIAQAAVGMQHAHELGMVHRDIKPGNLLLDRTGVIKVLDMGLARFFNKQQDSVTEKYDDKCVLGTADYLAPEQAVSNVVDVRADVYSLGGTLYFMLTGQTPFPDGTIAAKLVAHQTREPQPVEEVRADVPPGILAVLRKMMAKRVEDRYQQPIEVAEALAEWANHPVPPPPEREMPNLCPLVQALIGPTTDRSGASPSLARMLFAPGRGVFARSDGGSGSVRTRSPGSSTDSPTSASNAAFPLPVKSAPRYPADANGPISTSRASAAPTGTLPPRSVPGGAVKEKTKPKLKLPAPPEIDPRARANADLLTNPALRIWLFVGAGFAVTVLFVLAALVAYRVGKGAKEDERGVRSPTNPASSVAQKQAPAPALSVVAPGAGDVILTPPEAAKRVGQEQTVEFMVKSVTGASFLDLNSGEEFFVRLDPKLLPTDNDRDKVRREFDRKKVRVRGTIKNDPDLGLHMDVSDLQQLILVGR</sequence>
<dbReference type="Gene3D" id="3.30.200.20">
    <property type="entry name" value="Phosphorylase Kinase, domain 1"/>
    <property type="match status" value="1"/>
</dbReference>
<proteinExistence type="predicted"/>